<comment type="subunit">
    <text evidence="8">Monomer.</text>
</comment>
<comment type="domain">
    <text evidence="8">IleRS has two distinct active sites: one for aminoacylation and one for editing. The misactivated valine is translocated from the active site to the editing site, which sterically excludes the correctly activated isoleucine. The single editing site contains two valyl binding pockets, one specific for each substrate (Val-AMP or Val-tRNA(Ile)).</text>
</comment>
<dbReference type="InterPro" id="IPR013155">
    <property type="entry name" value="M/V/L/I-tRNA-synth_anticd-bd"/>
</dbReference>
<dbReference type="HAMAP" id="MF_02003">
    <property type="entry name" value="Ile_tRNA_synth_type2"/>
    <property type="match status" value="1"/>
</dbReference>
<dbReference type="InterPro" id="IPR002300">
    <property type="entry name" value="aa-tRNA-synth_Ia"/>
</dbReference>
<dbReference type="InterPro" id="IPR014729">
    <property type="entry name" value="Rossmann-like_a/b/a_fold"/>
</dbReference>
<feature type="binding site" evidence="8">
    <location>
        <position position="683"/>
    </location>
    <ligand>
        <name>ATP</name>
        <dbReference type="ChEBI" id="CHEBI:30616"/>
    </ligand>
</feature>
<feature type="domain" description="Methionyl/Valyl/Leucyl/Isoleucyl-tRNA synthetase anticodon-binding" evidence="10">
    <location>
        <begin position="766"/>
        <end position="918"/>
    </location>
</feature>
<dbReference type="InterPro" id="IPR023586">
    <property type="entry name" value="Ile-tRNA-ligase_type2"/>
</dbReference>
<evidence type="ECO:0000256" key="6">
    <source>
        <dbReference type="ARBA" id="ARBA00025217"/>
    </source>
</evidence>
<gene>
    <name evidence="8 11" type="primary">ileS</name>
    <name evidence="11" type="ORF">QM481_19645</name>
</gene>
<evidence type="ECO:0000256" key="7">
    <source>
        <dbReference type="ARBA" id="ARBA00048359"/>
    </source>
</evidence>
<name>A0ABT6Z810_9BACT</name>
<keyword evidence="2 8" id="KW-0547">Nucleotide-binding</keyword>
<evidence type="ECO:0000313" key="12">
    <source>
        <dbReference type="Proteomes" id="UP001225761"/>
    </source>
</evidence>
<dbReference type="RefSeq" id="WP_283382998.1">
    <property type="nucleotide sequence ID" value="NZ_JASHIE010000015.1"/>
</dbReference>
<dbReference type="EMBL" id="JASHIE010000015">
    <property type="protein sequence ID" value="MDI9876759.1"/>
    <property type="molecule type" value="Genomic_DNA"/>
</dbReference>
<comment type="similarity">
    <text evidence="8">Belongs to the class-I aminoacyl-tRNA synthetase family. IleS type 2 subfamily.</text>
</comment>
<comment type="caution">
    <text evidence="11">The sequence shown here is derived from an EMBL/GenBank/DDBJ whole genome shotgun (WGS) entry which is preliminary data.</text>
</comment>
<keyword evidence="1 8" id="KW-0436">Ligase</keyword>
<dbReference type="InterPro" id="IPR033709">
    <property type="entry name" value="Anticodon_Ile_ABEc"/>
</dbReference>
<dbReference type="Pfam" id="PF00133">
    <property type="entry name" value="tRNA-synt_1"/>
    <property type="match status" value="1"/>
</dbReference>
<dbReference type="InterPro" id="IPR009008">
    <property type="entry name" value="Val/Leu/Ile-tRNA-synth_edit"/>
</dbReference>
<dbReference type="InterPro" id="IPR009080">
    <property type="entry name" value="tRNAsynth_Ia_anticodon-bd"/>
</dbReference>
<keyword evidence="4 8" id="KW-0648">Protein biosynthesis</keyword>
<dbReference type="Gene3D" id="3.40.50.620">
    <property type="entry name" value="HUPs"/>
    <property type="match status" value="2"/>
</dbReference>
<feature type="short sequence motif" description="'HIGH' region" evidence="8">
    <location>
        <begin position="48"/>
        <end position="58"/>
    </location>
</feature>
<evidence type="ECO:0000259" key="9">
    <source>
        <dbReference type="Pfam" id="PF00133"/>
    </source>
</evidence>
<dbReference type="PRINTS" id="PR00984">
    <property type="entry name" value="TRNASYNTHILE"/>
</dbReference>
<keyword evidence="5 8" id="KW-0030">Aminoacyl-tRNA synthetase</keyword>
<comment type="function">
    <text evidence="6 8">Catalyzes the attachment of isoleucine to tRNA(Ile). As IleRS can inadvertently accommodate and process structurally similar amino acids such as valine, to avoid such errors it has two additional distinct tRNA(Ile)-dependent editing activities. One activity is designated as 'pretransfer' editing and involves the hydrolysis of activated Val-AMP. The other activity is designated 'posttransfer' editing and involves deacylation of mischarged Val-tRNA(Ile).</text>
</comment>
<keyword evidence="3 8" id="KW-0067">ATP-binding</keyword>
<dbReference type="PANTHER" id="PTHR42780:SF1">
    <property type="entry name" value="ISOLEUCINE--TRNA LIGASE, CYTOPLASMIC"/>
    <property type="match status" value="1"/>
</dbReference>
<comment type="cofactor">
    <cofactor evidence="8">
        <name>Zn(2+)</name>
        <dbReference type="ChEBI" id="CHEBI:29105"/>
    </cofactor>
</comment>
<dbReference type="Pfam" id="PF19302">
    <property type="entry name" value="DUF5915"/>
    <property type="match status" value="1"/>
</dbReference>
<evidence type="ECO:0000256" key="3">
    <source>
        <dbReference type="ARBA" id="ARBA00022840"/>
    </source>
</evidence>
<dbReference type="PANTHER" id="PTHR42780">
    <property type="entry name" value="SOLEUCYL-TRNA SYNTHETASE"/>
    <property type="match status" value="1"/>
</dbReference>
<feature type="domain" description="Aminoacyl-tRNA synthetase class Ia" evidence="9">
    <location>
        <begin position="18"/>
        <end position="718"/>
    </location>
</feature>
<dbReference type="NCBIfam" id="TIGR00392">
    <property type="entry name" value="ileS"/>
    <property type="match status" value="1"/>
</dbReference>
<evidence type="ECO:0000313" key="11">
    <source>
        <dbReference type="EMBL" id="MDI9876759.1"/>
    </source>
</evidence>
<evidence type="ECO:0000256" key="1">
    <source>
        <dbReference type="ARBA" id="ARBA00022598"/>
    </source>
</evidence>
<dbReference type="SUPFAM" id="SSF47323">
    <property type="entry name" value="Anticodon-binding domain of a subclass of class I aminoacyl-tRNA synthetases"/>
    <property type="match status" value="1"/>
</dbReference>
<keyword evidence="8" id="KW-0963">Cytoplasm</keyword>
<protein>
    <recommendedName>
        <fullName evidence="8">Isoleucine--tRNA ligase</fullName>
        <ecNumber evidence="8">6.1.1.5</ecNumber>
    </recommendedName>
    <alternativeName>
        <fullName evidence="8">Isoleucyl-tRNA synthetase</fullName>
        <shortName evidence="8">IleRS</shortName>
    </alternativeName>
</protein>
<dbReference type="InterPro" id="IPR002301">
    <property type="entry name" value="Ile-tRNA-ligase"/>
</dbReference>
<evidence type="ECO:0000256" key="8">
    <source>
        <dbReference type="HAMAP-Rule" id="MF_02003"/>
    </source>
</evidence>
<keyword evidence="8" id="KW-0862">Zinc</keyword>
<dbReference type="GO" id="GO:0004822">
    <property type="term" value="F:isoleucine-tRNA ligase activity"/>
    <property type="evidence" value="ECO:0007669"/>
    <property type="project" value="UniProtKB-EC"/>
</dbReference>
<sequence>MNFKEYKNLDYAQVADEILQFWQEQKVFEKSVEIREGQPTFTFYEGPPSANGTPGIHHVMARAIKDIFCRYQTLKGKQVKRKGGWDTHGLPVELQVEKELGITKDDIGKKISVEEYNKKCRETVMKFTDLWNDLTEKMGYWVDLDDPYITYKNDYIESIWHLLKQLYDKGLLYKGYTIQPYSPAAGTGLSSHELNQPGCYREVKDTSLTAQFKVKLTGKSGYLFDAADSDNIYILAWTTTPWTLPANSALTVGKNIDYVLVKTYNPYTYLPVNVVLARDLVGKYFNEKGKDADFEAYKDGDKVIPWTVIMELKGAHLEGIEYEQLLPYIQPDAPAFRVILGDFVTTEDGTGVVHTAPTFGADDFRVAQQNGVPAIMVKDESGKEAPIVNRQGRFVAEITDFANEPVKEAYLSDEEKEIEREKQGRDKYLSVDERIAIKLKTENKAFNVQKFDHPYPHCWRTDKPVLYYPLDSWFIRTTAVKDKLIALNNTINWKPESTGTGRFGNWLENLVDWNLSRSRYWGTPLPIWRSEDAEEVCIGSTQELINAVKHALKDDALSAEQKEKNQAFLDAADQDTLDLHRPFVDEVYLVSASGKVMTRETDLIDVWFDSGAMPFAQWHYPFENKDIFEKSYPADFISEGVDQTRGWFFTLHAISAMISDSVAFKNVVSTGLVLDKNGNKMSKRLGNAVDPFETLKKYGADPTRWYMITNAQPWDNLKFDLAGVTEVRNKFFGTLTNTYNFFALYANLDGYQPTGTLDKSIATELDRWILSKLQTLVKEVDESFNTYEPTKAGRAIQEFVSDHLSNWYVRLGRRRFWKGDMTDDKKSAYETLAYCLKTVAQLMSPIAPFYGDWLFKNVTINQSDAQESVHLTDFPTVQEEWIDENLETSMDLAQRICSLIHSLRKTNKIKVRQPLSKILIPVLSEKTREQIRSVDDLIKSEVNIKSVEYLDDASGVLSKKVKPNFKALGPKFGPRMKEVAALISAMSNDDIAILEKENQYTPAGSDIVVTPELVEILTEDLPGYLSAKDNELTVALDITITDELRQEGIAREFVNRVQNYRKDSGFEVTDKIKIELLNTQAEVSAGVLAFKEYISQEVQAVSLEVVDTLSESVEVEMEELVLQWRIVVA</sequence>
<comment type="subcellular location">
    <subcellularLocation>
        <location evidence="8">Cytoplasm</location>
    </subcellularLocation>
</comment>
<dbReference type="EC" id="6.1.1.5" evidence="8"/>
<dbReference type="CDD" id="cd07961">
    <property type="entry name" value="Anticodon_Ia_Ile_ABEc"/>
    <property type="match status" value="1"/>
</dbReference>
<organism evidence="11 12">
    <name type="scientific">Flectobacillus rivi</name>
    <dbReference type="NCBI Taxonomy" id="2984209"/>
    <lineage>
        <taxon>Bacteria</taxon>
        <taxon>Pseudomonadati</taxon>
        <taxon>Bacteroidota</taxon>
        <taxon>Cytophagia</taxon>
        <taxon>Cytophagales</taxon>
        <taxon>Flectobacillaceae</taxon>
        <taxon>Flectobacillus</taxon>
    </lineage>
</organism>
<dbReference type="Proteomes" id="UP001225761">
    <property type="component" value="Unassembled WGS sequence"/>
</dbReference>
<evidence type="ECO:0000256" key="2">
    <source>
        <dbReference type="ARBA" id="ARBA00022741"/>
    </source>
</evidence>
<dbReference type="Gene3D" id="1.10.730.10">
    <property type="entry name" value="Isoleucyl-tRNA Synthetase, Domain 1"/>
    <property type="match status" value="1"/>
</dbReference>
<dbReference type="SUPFAM" id="SSF50677">
    <property type="entry name" value="ValRS/IleRS/LeuRS editing domain"/>
    <property type="match status" value="1"/>
</dbReference>
<keyword evidence="12" id="KW-1185">Reference proteome</keyword>
<keyword evidence="8" id="KW-0479">Metal-binding</keyword>
<evidence type="ECO:0000256" key="4">
    <source>
        <dbReference type="ARBA" id="ARBA00022917"/>
    </source>
</evidence>
<dbReference type="CDD" id="cd00818">
    <property type="entry name" value="IleRS_core"/>
    <property type="match status" value="1"/>
</dbReference>
<comment type="catalytic activity">
    <reaction evidence="7 8">
        <text>tRNA(Ile) + L-isoleucine + ATP = L-isoleucyl-tRNA(Ile) + AMP + diphosphate</text>
        <dbReference type="Rhea" id="RHEA:11060"/>
        <dbReference type="Rhea" id="RHEA-COMP:9666"/>
        <dbReference type="Rhea" id="RHEA-COMP:9695"/>
        <dbReference type="ChEBI" id="CHEBI:30616"/>
        <dbReference type="ChEBI" id="CHEBI:33019"/>
        <dbReference type="ChEBI" id="CHEBI:58045"/>
        <dbReference type="ChEBI" id="CHEBI:78442"/>
        <dbReference type="ChEBI" id="CHEBI:78528"/>
        <dbReference type="ChEBI" id="CHEBI:456215"/>
        <dbReference type="EC" id="6.1.1.5"/>
    </reaction>
</comment>
<dbReference type="Pfam" id="PF08264">
    <property type="entry name" value="Anticodon_1"/>
    <property type="match status" value="1"/>
</dbReference>
<accession>A0ABT6Z810</accession>
<dbReference type="SUPFAM" id="SSF52374">
    <property type="entry name" value="Nucleotidylyl transferase"/>
    <property type="match status" value="1"/>
</dbReference>
<evidence type="ECO:0000256" key="5">
    <source>
        <dbReference type="ARBA" id="ARBA00023146"/>
    </source>
</evidence>
<reference evidence="11 12" key="1">
    <citation type="submission" date="2023-05" db="EMBL/GenBank/DDBJ databases">
        <title>Novel species of genus Flectobacillus isolated from stream in China.</title>
        <authorList>
            <person name="Lu H."/>
        </authorList>
    </citation>
    <scope>NUCLEOTIDE SEQUENCE [LARGE SCALE GENOMIC DNA]</scope>
    <source>
        <strain evidence="11 12">LFS242W</strain>
    </source>
</reference>
<evidence type="ECO:0000259" key="10">
    <source>
        <dbReference type="Pfam" id="PF08264"/>
    </source>
</evidence>
<proteinExistence type="inferred from homology"/>
<feature type="short sequence motif" description="'KMSKS' region" evidence="8">
    <location>
        <begin position="680"/>
        <end position="684"/>
    </location>
</feature>